<dbReference type="NCBIfam" id="NF007039">
    <property type="entry name" value="PRK09496.3-2"/>
    <property type="match status" value="1"/>
</dbReference>
<feature type="domain" description="RCK N-terminal" evidence="7">
    <location>
        <begin position="229"/>
        <end position="344"/>
    </location>
</feature>
<dbReference type="InterPro" id="IPR050721">
    <property type="entry name" value="Trk_Ktr_HKT_K-transport"/>
</dbReference>
<name>A0A520MJJ4_9GAMM</name>
<evidence type="ECO:0000259" key="7">
    <source>
        <dbReference type="PROSITE" id="PS51201"/>
    </source>
</evidence>
<proteinExistence type="predicted"/>
<sequence length="451" mass="49551">MKIVILGAGRIGGSLARNLSTRNYEVSIVDQNLEKLSDLEGKLDIMTVQGHASQLLTLTKSGLDDQTIVIAVTSNDEVNIIACQIAKKVFNVKKTICRFKDDEYISQLDIFGDGIIDIPISPEKEVTSHLIELIKHPGAHQIEEFADGKVKLVSVKTKKKGKLVGRELKEIKDDMPDVDSFIPAIYRKGKPFIPSGDTIIKENDEIYFISSETDIGSIVDEFRDHEESYSRIMIVGGGKVGSSLAKELEKSYKVKLIDSNMEKCGDLSKKLEKTIVLNGSATDEVLLKSENISNIDIFCALTNDDETNVMSSLLAKKMGAKKTMIILNNPSYLGLVPGFIDIYIAPYRLTVSSVLQDLRESDVAQDVMLKMDTGAEAIEGIVHANEYTSSLFGLPIKEIPLPDGASVGAVVRHGELIMPSSNVELSLNDHLIIFLSDKNMVNEVEALFKSS</sequence>
<evidence type="ECO:0000256" key="6">
    <source>
        <dbReference type="ARBA" id="ARBA00023065"/>
    </source>
</evidence>
<dbReference type="EMBL" id="SHBI01000005">
    <property type="protein sequence ID" value="RZO21385.1"/>
    <property type="molecule type" value="Genomic_DNA"/>
</dbReference>
<dbReference type="InterPro" id="IPR036721">
    <property type="entry name" value="RCK_C_sf"/>
</dbReference>
<keyword evidence="5" id="KW-0520">NAD</keyword>
<dbReference type="InterPro" id="IPR006036">
    <property type="entry name" value="K_uptake_TrkA"/>
</dbReference>
<evidence type="ECO:0000256" key="2">
    <source>
        <dbReference type="ARBA" id="ARBA00022448"/>
    </source>
</evidence>
<evidence type="ECO:0000256" key="5">
    <source>
        <dbReference type="ARBA" id="ARBA00023027"/>
    </source>
</evidence>
<dbReference type="PROSITE" id="PS51201">
    <property type="entry name" value="RCK_N"/>
    <property type="match status" value="2"/>
</dbReference>
<evidence type="ECO:0000256" key="3">
    <source>
        <dbReference type="ARBA" id="ARBA00022538"/>
    </source>
</evidence>
<dbReference type="GO" id="GO:0005886">
    <property type="term" value="C:plasma membrane"/>
    <property type="evidence" value="ECO:0007669"/>
    <property type="project" value="InterPro"/>
</dbReference>
<evidence type="ECO:0000259" key="8">
    <source>
        <dbReference type="PROSITE" id="PS51202"/>
    </source>
</evidence>
<keyword evidence="6" id="KW-0406">Ion transport</keyword>
<dbReference type="InterPro" id="IPR036291">
    <property type="entry name" value="NAD(P)-bd_dom_sf"/>
</dbReference>
<feature type="domain" description="RCK C-terminal" evidence="8">
    <location>
        <begin position="140"/>
        <end position="225"/>
    </location>
</feature>
<dbReference type="Pfam" id="PF02254">
    <property type="entry name" value="TrkA_N"/>
    <property type="match status" value="2"/>
</dbReference>
<protein>
    <recommendedName>
        <fullName evidence="1">Trk system potassium uptake protein TrkA</fullName>
    </recommendedName>
</protein>
<dbReference type="InterPro" id="IPR006037">
    <property type="entry name" value="RCK_C"/>
</dbReference>
<dbReference type="GO" id="GO:0015079">
    <property type="term" value="F:potassium ion transmembrane transporter activity"/>
    <property type="evidence" value="ECO:0007669"/>
    <property type="project" value="InterPro"/>
</dbReference>
<keyword evidence="4" id="KW-0630">Potassium</keyword>
<evidence type="ECO:0000256" key="1">
    <source>
        <dbReference type="ARBA" id="ARBA00017378"/>
    </source>
</evidence>
<dbReference type="PANTHER" id="PTHR43833:SF5">
    <property type="entry name" value="TRK SYSTEM POTASSIUM UPTAKE PROTEIN TRKA"/>
    <property type="match status" value="1"/>
</dbReference>
<feature type="domain" description="RCK N-terminal" evidence="7">
    <location>
        <begin position="1"/>
        <end position="120"/>
    </location>
</feature>
<evidence type="ECO:0000313" key="9">
    <source>
        <dbReference type="EMBL" id="RZO21385.1"/>
    </source>
</evidence>
<reference evidence="9 10" key="1">
    <citation type="submission" date="2019-02" db="EMBL/GenBank/DDBJ databases">
        <title>Prokaryotic population dynamics and viral predation in marine succession experiment using metagenomics: the confinement effect.</title>
        <authorList>
            <person name="Haro-Moreno J.M."/>
            <person name="Rodriguez-Valera F."/>
            <person name="Lopez-Perez M."/>
        </authorList>
    </citation>
    <scope>NUCLEOTIDE SEQUENCE [LARGE SCALE GENOMIC DNA]</scope>
    <source>
        <strain evidence="9">MED-G163</strain>
    </source>
</reference>
<accession>A0A520MJJ4</accession>
<dbReference type="NCBIfam" id="NF007032">
    <property type="entry name" value="PRK09496.1-4"/>
    <property type="match status" value="1"/>
</dbReference>
<feature type="domain" description="RCK C-terminal" evidence="8">
    <location>
        <begin position="365"/>
        <end position="450"/>
    </location>
</feature>
<evidence type="ECO:0000313" key="10">
    <source>
        <dbReference type="Proteomes" id="UP000315782"/>
    </source>
</evidence>
<dbReference type="NCBIfam" id="NF007030">
    <property type="entry name" value="PRK09496.1-1"/>
    <property type="match status" value="1"/>
</dbReference>
<keyword evidence="3" id="KW-0633">Potassium transport</keyword>
<dbReference type="NCBIfam" id="NF007031">
    <property type="entry name" value="PRK09496.1-2"/>
    <property type="match status" value="1"/>
</dbReference>
<dbReference type="InterPro" id="IPR003148">
    <property type="entry name" value="RCK_N"/>
</dbReference>
<dbReference type="Gene3D" id="3.30.70.1450">
    <property type="entry name" value="Regulator of K+ conductance, C-terminal domain"/>
    <property type="match status" value="2"/>
</dbReference>
<dbReference type="Pfam" id="PF02080">
    <property type="entry name" value="TrkA_C"/>
    <property type="match status" value="2"/>
</dbReference>
<dbReference type="SUPFAM" id="SSF51735">
    <property type="entry name" value="NAD(P)-binding Rossmann-fold domains"/>
    <property type="match status" value="2"/>
</dbReference>
<comment type="caution">
    <text evidence="9">The sequence shown here is derived from an EMBL/GenBank/DDBJ whole genome shotgun (WGS) entry which is preliminary data.</text>
</comment>
<dbReference type="Gene3D" id="3.40.50.720">
    <property type="entry name" value="NAD(P)-binding Rossmann-like Domain"/>
    <property type="match status" value="2"/>
</dbReference>
<dbReference type="PANTHER" id="PTHR43833">
    <property type="entry name" value="POTASSIUM CHANNEL PROTEIN 2-RELATED-RELATED"/>
    <property type="match status" value="1"/>
</dbReference>
<dbReference type="PRINTS" id="PR00335">
    <property type="entry name" value="KUPTAKETRKA"/>
</dbReference>
<keyword evidence="2" id="KW-0813">Transport</keyword>
<dbReference type="Proteomes" id="UP000315782">
    <property type="component" value="Unassembled WGS sequence"/>
</dbReference>
<gene>
    <name evidence="9" type="primary">trkA</name>
    <name evidence="9" type="ORF">EVA96_01625</name>
</gene>
<dbReference type="SUPFAM" id="SSF116726">
    <property type="entry name" value="TrkA C-terminal domain-like"/>
    <property type="match status" value="2"/>
</dbReference>
<evidence type="ECO:0000256" key="4">
    <source>
        <dbReference type="ARBA" id="ARBA00022958"/>
    </source>
</evidence>
<dbReference type="PROSITE" id="PS51202">
    <property type="entry name" value="RCK_C"/>
    <property type="match status" value="2"/>
</dbReference>
<organism evidence="9 10">
    <name type="scientific">SAR86 cluster bacterium</name>
    <dbReference type="NCBI Taxonomy" id="2030880"/>
    <lineage>
        <taxon>Bacteria</taxon>
        <taxon>Pseudomonadati</taxon>
        <taxon>Pseudomonadota</taxon>
        <taxon>Gammaproteobacteria</taxon>
        <taxon>SAR86 cluster</taxon>
    </lineage>
</organism>
<dbReference type="AlphaFoldDB" id="A0A520MJJ4"/>